<accession>A0A7W6EYW2</accession>
<keyword evidence="1" id="KW-0472">Membrane</keyword>
<keyword evidence="1" id="KW-1133">Transmembrane helix</keyword>
<feature type="transmembrane region" description="Helical" evidence="1">
    <location>
        <begin position="94"/>
        <end position="111"/>
    </location>
</feature>
<evidence type="ECO:0000313" key="3">
    <source>
        <dbReference type="Proteomes" id="UP000532936"/>
    </source>
</evidence>
<name>A0A7W6EYW2_9CAUL</name>
<feature type="transmembrane region" description="Helical" evidence="1">
    <location>
        <begin position="71"/>
        <end position="88"/>
    </location>
</feature>
<keyword evidence="1" id="KW-0812">Transmembrane</keyword>
<dbReference type="AlphaFoldDB" id="A0A7W6EYW2"/>
<dbReference type="EMBL" id="JACIDA010000001">
    <property type="protein sequence ID" value="MBB3871345.1"/>
    <property type="molecule type" value="Genomic_DNA"/>
</dbReference>
<evidence type="ECO:0000256" key="1">
    <source>
        <dbReference type="SAM" id="Phobius"/>
    </source>
</evidence>
<organism evidence="2 3">
    <name type="scientific">Brevundimonas mediterranea</name>
    <dbReference type="NCBI Taxonomy" id="74329"/>
    <lineage>
        <taxon>Bacteria</taxon>
        <taxon>Pseudomonadati</taxon>
        <taxon>Pseudomonadota</taxon>
        <taxon>Alphaproteobacteria</taxon>
        <taxon>Caulobacterales</taxon>
        <taxon>Caulobacteraceae</taxon>
        <taxon>Brevundimonas</taxon>
    </lineage>
</organism>
<dbReference type="RefSeq" id="WP_183195553.1">
    <property type="nucleotide sequence ID" value="NZ_JACIDA010000001.1"/>
</dbReference>
<sequence length="143" mass="15087">MAIFVGGGLAIAVGVVVLGLLLPAAAGHVAPTIQRHPPWVLAGLVLVVMTVEATVFTILPLQVSQQFLKRLWPGAAAGFAGYVIGIHWDNGWRGLAVSAWVWGIVTTAYLLERQGSLARAVGQAVALKWAFWPSPSPRSAQEG</sequence>
<proteinExistence type="predicted"/>
<protein>
    <submittedName>
        <fullName evidence="2">Uncharacterized protein</fullName>
    </submittedName>
</protein>
<evidence type="ECO:0000313" key="2">
    <source>
        <dbReference type="EMBL" id="MBB3871345.1"/>
    </source>
</evidence>
<reference evidence="2 3" key="1">
    <citation type="submission" date="2020-08" db="EMBL/GenBank/DDBJ databases">
        <title>Genomic Encyclopedia of Type Strains, Phase IV (KMG-IV): sequencing the most valuable type-strain genomes for metagenomic binning, comparative biology and taxonomic classification.</title>
        <authorList>
            <person name="Goeker M."/>
        </authorList>
    </citation>
    <scope>NUCLEOTIDE SEQUENCE [LARGE SCALE GENOMIC DNA]</scope>
    <source>
        <strain evidence="2 3">DSM 14878</strain>
    </source>
</reference>
<dbReference type="Proteomes" id="UP000532936">
    <property type="component" value="Unassembled WGS sequence"/>
</dbReference>
<feature type="transmembrane region" description="Helical" evidence="1">
    <location>
        <begin position="39"/>
        <end position="59"/>
    </location>
</feature>
<comment type="caution">
    <text evidence="2">The sequence shown here is derived from an EMBL/GenBank/DDBJ whole genome shotgun (WGS) entry which is preliminary data.</text>
</comment>
<gene>
    <name evidence="2" type="ORF">GGR11_000859</name>
</gene>